<accession>A0AA40CUF8</accession>
<dbReference type="InterPro" id="IPR036610">
    <property type="entry name" value="PEBP-like_sf"/>
</dbReference>
<dbReference type="Proteomes" id="UP001174936">
    <property type="component" value="Unassembled WGS sequence"/>
</dbReference>
<dbReference type="SUPFAM" id="SSF49777">
    <property type="entry name" value="PEBP-like"/>
    <property type="match status" value="1"/>
</dbReference>
<dbReference type="Gene3D" id="3.90.280.10">
    <property type="entry name" value="PEBP-like"/>
    <property type="match status" value="1"/>
</dbReference>
<sequence>MVRLTSLAALVAAATVSHARTPPGFLPATQTDLIVEYNGFIAMSGAVIPRNTTIPQPRIGTLTRLPGRSYAVLMIDLDIPTDTPPQTNTLLHWAQTGLTPANTPTRLNTTTGQISVFLLENSTNTAPILGYFGPNPPARIPLSHRYTQILIDTSDSDVEDITAIRTAAATIRGFNALTVLTAADLEDKVVAGNFYNVTNPGPVNGTTTPSGTGTGTGGGAATNTPAGAGTGRVMVPASLIAVVTGAMFLAL</sequence>
<protein>
    <submittedName>
        <fullName evidence="3">Phosphatidylethanolamine-binding protein</fullName>
    </submittedName>
</protein>
<keyword evidence="4" id="KW-1185">Reference proteome</keyword>
<reference evidence="3" key="1">
    <citation type="submission" date="2023-06" db="EMBL/GenBank/DDBJ databases">
        <title>Genome-scale phylogeny and comparative genomics of the fungal order Sordariales.</title>
        <authorList>
            <consortium name="Lawrence Berkeley National Laboratory"/>
            <person name="Hensen N."/>
            <person name="Bonometti L."/>
            <person name="Westerberg I."/>
            <person name="Brannstrom I.O."/>
            <person name="Guillou S."/>
            <person name="Cros-Aarteil S."/>
            <person name="Calhoun S."/>
            <person name="Haridas S."/>
            <person name="Kuo A."/>
            <person name="Mondo S."/>
            <person name="Pangilinan J."/>
            <person name="Riley R."/>
            <person name="Labutti K."/>
            <person name="Andreopoulos B."/>
            <person name="Lipzen A."/>
            <person name="Chen C."/>
            <person name="Yanf M."/>
            <person name="Daum C."/>
            <person name="Ng V."/>
            <person name="Clum A."/>
            <person name="Steindorff A."/>
            <person name="Ohm R."/>
            <person name="Martin F."/>
            <person name="Silar P."/>
            <person name="Natvig D."/>
            <person name="Lalanne C."/>
            <person name="Gautier V."/>
            <person name="Ament-Velasquez S.L."/>
            <person name="Kruys A."/>
            <person name="Hutchinson M.I."/>
            <person name="Powell A.J."/>
            <person name="Barry K."/>
            <person name="Miller A.N."/>
            <person name="Grigoriev I.V."/>
            <person name="Debuchy R."/>
            <person name="Gladieux P."/>
            <person name="Thoren M.H."/>
            <person name="Johannesson H."/>
        </authorList>
    </citation>
    <scope>NUCLEOTIDE SEQUENCE</scope>
    <source>
        <strain evidence="3">SMH2532-1</strain>
    </source>
</reference>
<feature type="chain" id="PRO_5041329851" evidence="2">
    <location>
        <begin position="20"/>
        <end position="251"/>
    </location>
</feature>
<proteinExistence type="predicted"/>
<dbReference type="Pfam" id="PF01161">
    <property type="entry name" value="PBP"/>
    <property type="match status" value="1"/>
</dbReference>
<dbReference type="EMBL" id="JAULSV010000002">
    <property type="protein sequence ID" value="KAK0651951.1"/>
    <property type="molecule type" value="Genomic_DNA"/>
</dbReference>
<dbReference type="AlphaFoldDB" id="A0AA40CUF8"/>
<feature type="signal peptide" evidence="2">
    <location>
        <begin position="1"/>
        <end position="19"/>
    </location>
</feature>
<name>A0AA40CUF8_9PEZI</name>
<comment type="caution">
    <text evidence="3">The sequence shown here is derived from an EMBL/GenBank/DDBJ whole genome shotgun (WGS) entry which is preliminary data.</text>
</comment>
<gene>
    <name evidence="3" type="ORF">B0T16DRAFT_387297</name>
</gene>
<evidence type="ECO:0000313" key="4">
    <source>
        <dbReference type="Proteomes" id="UP001174936"/>
    </source>
</evidence>
<feature type="region of interest" description="Disordered" evidence="1">
    <location>
        <begin position="200"/>
        <end position="222"/>
    </location>
</feature>
<dbReference type="InterPro" id="IPR008914">
    <property type="entry name" value="PEBP"/>
</dbReference>
<keyword evidence="2" id="KW-0732">Signal</keyword>
<evidence type="ECO:0000256" key="2">
    <source>
        <dbReference type="SAM" id="SignalP"/>
    </source>
</evidence>
<evidence type="ECO:0000313" key="3">
    <source>
        <dbReference type="EMBL" id="KAK0651951.1"/>
    </source>
</evidence>
<evidence type="ECO:0000256" key="1">
    <source>
        <dbReference type="SAM" id="MobiDB-lite"/>
    </source>
</evidence>
<organism evidence="3 4">
    <name type="scientific">Cercophora newfieldiana</name>
    <dbReference type="NCBI Taxonomy" id="92897"/>
    <lineage>
        <taxon>Eukaryota</taxon>
        <taxon>Fungi</taxon>
        <taxon>Dikarya</taxon>
        <taxon>Ascomycota</taxon>
        <taxon>Pezizomycotina</taxon>
        <taxon>Sordariomycetes</taxon>
        <taxon>Sordariomycetidae</taxon>
        <taxon>Sordariales</taxon>
        <taxon>Lasiosphaeriaceae</taxon>
        <taxon>Cercophora</taxon>
    </lineage>
</organism>
<feature type="compositionally biased region" description="Low complexity" evidence="1">
    <location>
        <begin position="200"/>
        <end position="211"/>
    </location>
</feature>